<dbReference type="SUPFAM" id="SSF49899">
    <property type="entry name" value="Concanavalin A-like lectins/glucanases"/>
    <property type="match status" value="1"/>
</dbReference>
<sequence length="263" mass="30160">MKKLFFLFAFCWSCAKSSEPKPVSLPDSDDTPLAQTFIKDGYKRVWQDEFNGTALDLTKWEYRQAGVVRNLGRVAKETVSLDGKGNLVIQLLKTDGEYKIGQIGTEKTYKTKYGYYECRARMNHEPGPHVAFWLQSPTLGKYLNDPVRSGTEIDIFEYHRKEPTTVHHNLHWDGYGTDHKTTGQKTTTPSIETGFHTFGLLWTEKEYVFYVDGKETWRTTTAVSNVDEYIILSLELTGWGGDPAKATLPDEVVYDYVRVYQKP</sequence>
<dbReference type="CDD" id="cd00413">
    <property type="entry name" value="Glyco_hydrolase_16"/>
    <property type="match status" value="1"/>
</dbReference>
<dbReference type="InterPro" id="IPR013320">
    <property type="entry name" value="ConA-like_dom_sf"/>
</dbReference>
<evidence type="ECO:0000256" key="1">
    <source>
        <dbReference type="ARBA" id="ARBA00006865"/>
    </source>
</evidence>
<feature type="domain" description="GH16" evidence="2">
    <location>
        <begin position="26"/>
        <end position="263"/>
    </location>
</feature>
<dbReference type="PROSITE" id="PS51762">
    <property type="entry name" value="GH16_2"/>
    <property type="match status" value="1"/>
</dbReference>
<dbReference type="Gene3D" id="2.60.120.200">
    <property type="match status" value="1"/>
</dbReference>
<name>A0A1S2VF85_9BACT</name>
<dbReference type="RefSeq" id="WP_177225881.1">
    <property type="nucleotide sequence ID" value="NZ_MORL01000013.1"/>
</dbReference>
<comment type="similarity">
    <text evidence="1">Belongs to the glycosyl hydrolase 16 family.</text>
</comment>
<dbReference type="EMBL" id="MORL01000013">
    <property type="protein sequence ID" value="OIN57372.1"/>
    <property type="molecule type" value="Genomic_DNA"/>
</dbReference>
<protein>
    <recommendedName>
        <fullName evidence="2">GH16 domain-containing protein</fullName>
    </recommendedName>
</protein>
<reference evidence="3 4" key="1">
    <citation type="submission" date="2016-10" db="EMBL/GenBank/DDBJ databases">
        <title>Arsenicibacter rosenii gen. nov., sp. nov., an efficient arsenic-methylating bacterium isolated from an arsenic-contaminated paddy soil.</title>
        <authorList>
            <person name="Huang K."/>
        </authorList>
    </citation>
    <scope>NUCLEOTIDE SEQUENCE [LARGE SCALE GENOMIC DNA]</scope>
    <source>
        <strain evidence="3 4">SM-1</strain>
    </source>
</reference>
<dbReference type="InterPro" id="IPR000757">
    <property type="entry name" value="Beta-glucanase-like"/>
</dbReference>
<evidence type="ECO:0000313" key="3">
    <source>
        <dbReference type="EMBL" id="OIN57372.1"/>
    </source>
</evidence>
<evidence type="ECO:0000259" key="2">
    <source>
        <dbReference type="PROSITE" id="PS51762"/>
    </source>
</evidence>
<evidence type="ECO:0000313" key="4">
    <source>
        <dbReference type="Proteomes" id="UP000181790"/>
    </source>
</evidence>
<proteinExistence type="inferred from homology"/>
<accession>A0A1S2VF85</accession>
<organism evidence="3 4">
    <name type="scientific">Arsenicibacter rosenii</name>
    <dbReference type="NCBI Taxonomy" id="1750698"/>
    <lineage>
        <taxon>Bacteria</taxon>
        <taxon>Pseudomonadati</taxon>
        <taxon>Bacteroidota</taxon>
        <taxon>Cytophagia</taxon>
        <taxon>Cytophagales</taxon>
        <taxon>Spirosomataceae</taxon>
        <taxon>Arsenicibacter</taxon>
    </lineage>
</organism>
<dbReference type="AlphaFoldDB" id="A0A1S2VF85"/>
<dbReference type="GO" id="GO:0004553">
    <property type="term" value="F:hydrolase activity, hydrolyzing O-glycosyl compounds"/>
    <property type="evidence" value="ECO:0007669"/>
    <property type="project" value="InterPro"/>
</dbReference>
<comment type="caution">
    <text evidence="3">The sequence shown here is derived from an EMBL/GenBank/DDBJ whole genome shotgun (WGS) entry which is preliminary data.</text>
</comment>
<dbReference type="InterPro" id="IPR050546">
    <property type="entry name" value="Glycosyl_Hydrlase_16"/>
</dbReference>
<dbReference type="PANTHER" id="PTHR10963">
    <property type="entry name" value="GLYCOSYL HYDROLASE-RELATED"/>
    <property type="match status" value="1"/>
</dbReference>
<dbReference type="Proteomes" id="UP000181790">
    <property type="component" value="Unassembled WGS sequence"/>
</dbReference>
<keyword evidence="4" id="KW-1185">Reference proteome</keyword>
<dbReference type="GO" id="GO:0005975">
    <property type="term" value="P:carbohydrate metabolic process"/>
    <property type="evidence" value="ECO:0007669"/>
    <property type="project" value="InterPro"/>
</dbReference>
<dbReference type="Pfam" id="PF00722">
    <property type="entry name" value="Glyco_hydro_16"/>
    <property type="match status" value="1"/>
</dbReference>
<gene>
    <name evidence="3" type="ORF">BLX24_20570</name>
</gene>
<dbReference type="PANTHER" id="PTHR10963:SF55">
    <property type="entry name" value="GLYCOSIDE HYDROLASE FAMILY 16 PROTEIN"/>
    <property type="match status" value="1"/>
</dbReference>